<evidence type="ECO:0000313" key="2">
    <source>
        <dbReference type="Proteomes" id="UP001597304"/>
    </source>
</evidence>
<comment type="caution">
    <text evidence="1">The sequence shown here is derived from an EMBL/GenBank/DDBJ whole genome shotgun (WGS) entry which is preliminary data.</text>
</comment>
<name>A0ABW4KMJ5_9BURK</name>
<organism evidence="1 2">
    <name type="scientific">Ottowia flava</name>
    <dbReference type="NCBI Taxonomy" id="2675430"/>
    <lineage>
        <taxon>Bacteria</taxon>
        <taxon>Pseudomonadati</taxon>
        <taxon>Pseudomonadota</taxon>
        <taxon>Betaproteobacteria</taxon>
        <taxon>Burkholderiales</taxon>
        <taxon>Comamonadaceae</taxon>
        <taxon>Ottowia</taxon>
    </lineage>
</organism>
<evidence type="ECO:0000313" key="1">
    <source>
        <dbReference type="EMBL" id="MFD1709087.1"/>
    </source>
</evidence>
<proteinExistence type="predicted"/>
<reference evidence="2" key="1">
    <citation type="journal article" date="2019" name="Int. J. Syst. Evol. Microbiol.">
        <title>The Global Catalogue of Microorganisms (GCM) 10K type strain sequencing project: providing services to taxonomists for standard genome sequencing and annotation.</title>
        <authorList>
            <consortium name="The Broad Institute Genomics Platform"/>
            <consortium name="The Broad Institute Genome Sequencing Center for Infectious Disease"/>
            <person name="Wu L."/>
            <person name="Ma J."/>
        </authorList>
    </citation>
    <scope>NUCLEOTIDE SEQUENCE [LARGE SCALE GENOMIC DNA]</scope>
    <source>
        <strain evidence="2">LMG 29247</strain>
    </source>
</reference>
<gene>
    <name evidence="1" type="ORF">ACFSF0_00550</name>
</gene>
<dbReference type="EMBL" id="JBHUEJ010000002">
    <property type="protein sequence ID" value="MFD1709087.1"/>
    <property type="molecule type" value="Genomic_DNA"/>
</dbReference>
<protein>
    <submittedName>
        <fullName evidence="1">HK97-gp10 family putative phage morphogenesis protein</fullName>
    </submittedName>
</protein>
<dbReference type="Proteomes" id="UP001597304">
    <property type="component" value="Unassembled WGS sequence"/>
</dbReference>
<dbReference type="InterPro" id="IPR010064">
    <property type="entry name" value="HK97-gp10_tail"/>
</dbReference>
<dbReference type="NCBIfam" id="TIGR01725">
    <property type="entry name" value="phge_HK97_gp10"/>
    <property type="match status" value="1"/>
</dbReference>
<accession>A0ABW4KMJ5</accession>
<sequence length="136" mass="15056">MTALRMQFNPDALLSQLGALEEGIKTEVLRPAAEAAARVYRDDVIQRVPKRTGLLASAIYEAYSPERSEDGKSHTYHVSWNKRKAPHGHLIEFGTSRAPAHPFLRPAYYSAGEQAMAAARQVIAQRGQQVIDGIRS</sequence>
<dbReference type="RefSeq" id="WP_255507795.1">
    <property type="nucleotide sequence ID" value="NZ_JBHUEJ010000002.1"/>
</dbReference>
<dbReference type="Pfam" id="PF04883">
    <property type="entry name" value="HK97-gp10_like"/>
    <property type="match status" value="1"/>
</dbReference>
<keyword evidence="2" id="KW-1185">Reference proteome</keyword>